<name>A0AAV8W951_9CUCU</name>
<evidence type="ECO:0000313" key="1">
    <source>
        <dbReference type="EMBL" id="KAJ8923014.1"/>
    </source>
</evidence>
<sequence length="75" mass="8121">MVSKNCGSSDVSPQSSLPSQYPFKRMHCPFLQGNSLILHAGPLLASCSSPITSTTAGSDHNHILEQRGGVSFWYR</sequence>
<dbReference type="EMBL" id="JANEYG010000005">
    <property type="protein sequence ID" value="KAJ8923014.1"/>
    <property type="molecule type" value="Genomic_DNA"/>
</dbReference>
<evidence type="ECO:0000313" key="2">
    <source>
        <dbReference type="Proteomes" id="UP001159042"/>
    </source>
</evidence>
<protein>
    <submittedName>
        <fullName evidence="1">Uncharacterized protein</fullName>
    </submittedName>
</protein>
<organism evidence="1 2">
    <name type="scientific">Exocentrus adspersus</name>
    <dbReference type="NCBI Taxonomy" id="1586481"/>
    <lineage>
        <taxon>Eukaryota</taxon>
        <taxon>Metazoa</taxon>
        <taxon>Ecdysozoa</taxon>
        <taxon>Arthropoda</taxon>
        <taxon>Hexapoda</taxon>
        <taxon>Insecta</taxon>
        <taxon>Pterygota</taxon>
        <taxon>Neoptera</taxon>
        <taxon>Endopterygota</taxon>
        <taxon>Coleoptera</taxon>
        <taxon>Polyphaga</taxon>
        <taxon>Cucujiformia</taxon>
        <taxon>Chrysomeloidea</taxon>
        <taxon>Cerambycidae</taxon>
        <taxon>Lamiinae</taxon>
        <taxon>Acanthocinini</taxon>
        <taxon>Exocentrus</taxon>
    </lineage>
</organism>
<comment type="caution">
    <text evidence="1">The sequence shown here is derived from an EMBL/GenBank/DDBJ whole genome shotgun (WGS) entry which is preliminary data.</text>
</comment>
<keyword evidence="2" id="KW-1185">Reference proteome</keyword>
<proteinExistence type="predicted"/>
<dbReference type="AlphaFoldDB" id="A0AAV8W951"/>
<reference evidence="1 2" key="1">
    <citation type="journal article" date="2023" name="Insect Mol. Biol.">
        <title>Genome sequencing provides insights into the evolution of gene families encoding plant cell wall-degrading enzymes in longhorned beetles.</title>
        <authorList>
            <person name="Shin N.R."/>
            <person name="Okamura Y."/>
            <person name="Kirsch R."/>
            <person name="Pauchet Y."/>
        </authorList>
    </citation>
    <scope>NUCLEOTIDE SEQUENCE [LARGE SCALE GENOMIC DNA]</scope>
    <source>
        <strain evidence="1">EAD_L_NR</strain>
    </source>
</reference>
<gene>
    <name evidence="1" type="ORF">NQ315_001562</name>
</gene>
<dbReference type="Proteomes" id="UP001159042">
    <property type="component" value="Unassembled WGS sequence"/>
</dbReference>
<accession>A0AAV8W951</accession>